<dbReference type="Proteomes" id="UP001597525">
    <property type="component" value="Unassembled WGS sequence"/>
</dbReference>
<evidence type="ECO:0000256" key="5">
    <source>
        <dbReference type="ARBA" id="ARBA00022729"/>
    </source>
</evidence>
<evidence type="ECO:0000256" key="7">
    <source>
        <dbReference type="ARBA" id="ARBA00023136"/>
    </source>
</evidence>
<evidence type="ECO:0000256" key="1">
    <source>
        <dbReference type="ARBA" id="ARBA00004571"/>
    </source>
</evidence>
<protein>
    <submittedName>
        <fullName evidence="15">TonB-dependent receptor plug domain-containing protein</fullName>
    </submittedName>
</protein>
<keyword evidence="7 10" id="KW-0472">Membrane</keyword>
<dbReference type="InterPro" id="IPR000531">
    <property type="entry name" value="Beta-barrel_TonB"/>
</dbReference>
<sequence length="632" mass="70652">MKLLKRGLLFRLLVLCCAMGMQGAYAQQPVDTAAIPLREVLIFGNRLQMPFAEQSRNIQVLDRKQIEALPARSVNELLSYLPGVDLRQRGPFGAQADVSIDGGSFEQTLVLLNGVKMLDAQTGHNMLNLPIPLDAIERIEVIRGPAARLYGINALTGAINIVTRKPVNSELLAHAYTGTGFKRDTANNDALFHSRGIQLGGTWAGALGKHSLYGSHESGNGYRYNTASRNNKLFYQGEIPTGEQNGFSLMGGFVESDFGANGFYAAPGDKESQEVVQTLLGSIGYQANLSERFRIAPRVSYRYAYDDYRYFRHDLSRARSQHYTHALNSEVNAVLKTDLGDLGMGIEMRNEQIRSSNIGDHDRDNYGMYAEFKTDRINRLMLNLGAYVNYNSDYGWQVFPGIDIGFALTEHWRLTAHSGTGQRIPSFTDLYLDQRPGNIGNPSVRPEEAWHIEGGVKYNDDRWFGQAHYFYRDINNFIDWVRPAAGTPYQPFNFEGNKVHGATALINYQLSNPGAFVSWFAGLSYTHLWPSIATQEGTTSKYAVESLRQQVIGNVRAGIGKFSASAALRFNERISYKSYFLADARVAYSFKPLELYLDAQNLFDITYIEAAAIPMPGRWMSLGARFNMPMGK</sequence>
<feature type="domain" description="TonB-dependent receptor-like beta-barrel" evidence="13">
    <location>
        <begin position="227"/>
        <end position="602"/>
    </location>
</feature>
<keyword evidence="9 10" id="KW-0998">Cell outer membrane</keyword>
<name>A0ABW6BCD1_9SPHI</name>
<evidence type="ECO:0000256" key="12">
    <source>
        <dbReference type="SAM" id="SignalP"/>
    </source>
</evidence>
<dbReference type="PANTHER" id="PTHR30069:SF29">
    <property type="entry name" value="HEMOGLOBIN AND HEMOGLOBIN-HAPTOGLOBIN-BINDING PROTEIN 1-RELATED"/>
    <property type="match status" value="1"/>
</dbReference>
<keyword evidence="16" id="KW-1185">Reference proteome</keyword>
<comment type="subcellular location">
    <subcellularLocation>
        <location evidence="1 10">Cell outer membrane</location>
        <topology evidence="1 10">Multi-pass membrane protein</topology>
    </subcellularLocation>
</comment>
<keyword evidence="2 10" id="KW-0813">Transport</keyword>
<dbReference type="InterPro" id="IPR012910">
    <property type="entry name" value="Plug_dom"/>
</dbReference>
<proteinExistence type="inferred from homology"/>
<evidence type="ECO:0000256" key="8">
    <source>
        <dbReference type="ARBA" id="ARBA00023170"/>
    </source>
</evidence>
<dbReference type="PROSITE" id="PS52016">
    <property type="entry name" value="TONB_DEPENDENT_REC_3"/>
    <property type="match status" value="1"/>
</dbReference>
<evidence type="ECO:0000313" key="15">
    <source>
        <dbReference type="EMBL" id="MFD2966365.1"/>
    </source>
</evidence>
<keyword evidence="8 15" id="KW-0675">Receptor</keyword>
<evidence type="ECO:0000256" key="4">
    <source>
        <dbReference type="ARBA" id="ARBA00022692"/>
    </source>
</evidence>
<evidence type="ECO:0000256" key="6">
    <source>
        <dbReference type="ARBA" id="ARBA00023077"/>
    </source>
</evidence>
<dbReference type="InterPro" id="IPR037066">
    <property type="entry name" value="Plug_dom_sf"/>
</dbReference>
<evidence type="ECO:0000256" key="3">
    <source>
        <dbReference type="ARBA" id="ARBA00022452"/>
    </source>
</evidence>
<evidence type="ECO:0000256" key="11">
    <source>
        <dbReference type="RuleBase" id="RU003357"/>
    </source>
</evidence>
<dbReference type="InterPro" id="IPR039426">
    <property type="entry name" value="TonB-dep_rcpt-like"/>
</dbReference>
<dbReference type="RefSeq" id="WP_320184154.1">
    <property type="nucleotide sequence ID" value="NZ_CP138332.1"/>
</dbReference>
<feature type="chain" id="PRO_5047188077" evidence="12">
    <location>
        <begin position="27"/>
        <end position="632"/>
    </location>
</feature>
<evidence type="ECO:0000256" key="2">
    <source>
        <dbReference type="ARBA" id="ARBA00022448"/>
    </source>
</evidence>
<evidence type="ECO:0000256" key="9">
    <source>
        <dbReference type="ARBA" id="ARBA00023237"/>
    </source>
</evidence>
<keyword evidence="6 11" id="KW-0798">TonB box</keyword>
<comment type="caution">
    <text evidence="15">The sequence shown here is derived from an EMBL/GenBank/DDBJ whole genome shotgun (WGS) entry which is preliminary data.</text>
</comment>
<dbReference type="Gene3D" id="2.170.130.10">
    <property type="entry name" value="TonB-dependent receptor, plug domain"/>
    <property type="match status" value="1"/>
</dbReference>
<accession>A0ABW6BCD1</accession>
<dbReference type="Pfam" id="PF00593">
    <property type="entry name" value="TonB_dep_Rec_b-barrel"/>
    <property type="match status" value="1"/>
</dbReference>
<dbReference type="SUPFAM" id="SSF56935">
    <property type="entry name" value="Porins"/>
    <property type="match status" value="1"/>
</dbReference>
<dbReference type="Gene3D" id="2.40.170.20">
    <property type="entry name" value="TonB-dependent receptor, beta-barrel domain"/>
    <property type="match status" value="1"/>
</dbReference>
<dbReference type="PANTHER" id="PTHR30069">
    <property type="entry name" value="TONB-DEPENDENT OUTER MEMBRANE RECEPTOR"/>
    <property type="match status" value="1"/>
</dbReference>
<keyword evidence="4 10" id="KW-0812">Transmembrane</keyword>
<feature type="domain" description="TonB-dependent receptor plug" evidence="14">
    <location>
        <begin position="53"/>
        <end position="158"/>
    </location>
</feature>
<organism evidence="15 16">
    <name type="scientific">Sphingobacterium bambusae</name>
    <dbReference type="NCBI Taxonomy" id="662858"/>
    <lineage>
        <taxon>Bacteria</taxon>
        <taxon>Pseudomonadati</taxon>
        <taxon>Bacteroidota</taxon>
        <taxon>Sphingobacteriia</taxon>
        <taxon>Sphingobacteriales</taxon>
        <taxon>Sphingobacteriaceae</taxon>
        <taxon>Sphingobacterium</taxon>
    </lineage>
</organism>
<reference evidence="16" key="1">
    <citation type="journal article" date="2019" name="Int. J. Syst. Evol. Microbiol.">
        <title>The Global Catalogue of Microorganisms (GCM) 10K type strain sequencing project: providing services to taxonomists for standard genome sequencing and annotation.</title>
        <authorList>
            <consortium name="The Broad Institute Genomics Platform"/>
            <consortium name="The Broad Institute Genome Sequencing Center for Infectious Disease"/>
            <person name="Wu L."/>
            <person name="Ma J."/>
        </authorList>
    </citation>
    <scope>NUCLEOTIDE SEQUENCE [LARGE SCALE GENOMIC DNA]</scope>
    <source>
        <strain evidence="16">KCTC 22814</strain>
    </source>
</reference>
<evidence type="ECO:0000256" key="10">
    <source>
        <dbReference type="PROSITE-ProRule" id="PRU01360"/>
    </source>
</evidence>
<keyword evidence="3 10" id="KW-1134">Transmembrane beta strand</keyword>
<dbReference type="InterPro" id="IPR036942">
    <property type="entry name" value="Beta-barrel_TonB_sf"/>
</dbReference>
<dbReference type="EMBL" id="JBHUPB010000003">
    <property type="protein sequence ID" value="MFD2966365.1"/>
    <property type="molecule type" value="Genomic_DNA"/>
</dbReference>
<comment type="similarity">
    <text evidence="10 11">Belongs to the TonB-dependent receptor family.</text>
</comment>
<evidence type="ECO:0000313" key="16">
    <source>
        <dbReference type="Proteomes" id="UP001597525"/>
    </source>
</evidence>
<feature type="signal peptide" evidence="12">
    <location>
        <begin position="1"/>
        <end position="26"/>
    </location>
</feature>
<keyword evidence="5 12" id="KW-0732">Signal</keyword>
<evidence type="ECO:0000259" key="14">
    <source>
        <dbReference type="Pfam" id="PF07715"/>
    </source>
</evidence>
<evidence type="ECO:0000259" key="13">
    <source>
        <dbReference type="Pfam" id="PF00593"/>
    </source>
</evidence>
<gene>
    <name evidence="15" type="ORF">ACFS7Y_03155</name>
</gene>
<dbReference type="Pfam" id="PF07715">
    <property type="entry name" value="Plug"/>
    <property type="match status" value="1"/>
</dbReference>